<feature type="compositionally biased region" description="Basic and acidic residues" evidence="2">
    <location>
        <begin position="200"/>
        <end position="214"/>
    </location>
</feature>
<feature type="non-terminal residue" evidence="4">
    <location>
        <position position="929"/>
    </location>
</feature>
<feature type="domain" description="Aspartyl/asparaginy/proline hydroxylase" evidence="3">
    <location>
        <begin position="510"/>
        <end position="698"/>
    </location>
</feature>
<dbReference type="AlphaFoldDB" id="A0A812PX40"/>
<accession>A0A812PX40</accession>
<dbReference type="EMBL" id="CAJNJA010014788">
    <property type="protein sequence ID" value="CAE7350088.1"/>
    <property type="molecule type" value="Genomic_DNA"/>
</dbReference>
<evidence type="ECO:0000313" key="5">
    <source>
        <dbReference type="Proteomes" id="UP000601435"/>
    </source>
</evidence>
<feature type="region of interest" description="Disordered" evidence="2">
    <location>
        <begin position="198"/>
        <end position="246"/>
    </location>
</feature>
<comment type="caution">
    <text evidence="4">The sequence shown here is derived from an EMBL/GenBank/DDBJ whole genome shotgun (WGS) entry which is preliminary data.</text>
</comment>
<proteinExistence type="inferred from homology"/>
<dbReference type="InterPro" id="IPR007803">
    <property type="entry name" value="Asp/Arg/Pro-Hydrxlase"/>
</dbReference>
<dbReference type="GO" id="GO:0062101">
    <property type="term" value="F:peptidyl-aspartic acid 3-dioxygenase activity"/>
    <property type="evidence" value="ECO:0007669"/>
    <property type="project" value="InterPro"/>
</dbReference>
<dbReference type="InterPro" id="IPR039038">
    <property type="entry name" value="ASPH"/>
</dbReference>
<feature type="compositionally biased region" description="Basic residues" evidence="2">
    <location>
        <begin position="801"/>
        <end position="817"/>
    </location>
</feature>
<evidence type="ECO:0000256" key="1">
    <source>
        <dbReference type="ARBA" id="ARBA00007730"/>
    </source>
</evidence>
<dbReference type="Proteomes" id="UP000601435">
    <property type="component" value="Unassembled WGS sequence"/>
</dbReference>
<evidence type="ECO:0000256" key="2">
    <source>
        <dbReference type="SAM" id="MobiDB-lite"/>
    </source>
</evidence>
<dbReference type="OrthoDB" id="408179at2759"/>
<feature type="region of interest" description="Disordered" evidence="2">
    <location>
        <begin position="534"/>
        <end position="559"/>
    </location>
</feature>
<comment type="similarity">
    <text evidence="1">Belongs to the aspartyl/asparaginyl beta-hydroxylase family.</text>
</comment>
<dbReference type="Pfam" id="PF05118">
    <property type="entry name" value="Asp_Arg_Hydrox"/>
    <property type="match status" value="1"/>
</dbReference>
<dbReference type="InterPro" id="IPR027443">
    <property type="entry name" value="IPNS-like_sf"/>
</dbReference>
<keyword evidence="5" id="KW-1185">Reference proteome</keyword>
<feature type="region of interest" description="Disordered" evidence="2">
    <location>
        <begin position="783"/>
        <end position="833"/>
    </location>
</feature>
<feature type="region of interest" description="Disordered" evidence="2">
    <location>
        <begin position="862"/>
        <end position="900"/>
    </location>
</feature>
<reference evidence="4" key="1">
    <citation type="submission" date="2021-02" db="EMBL/GenBank/DDBJ databases">
        <authorList>
            <person name="Dougan E. K."/>
            <person name="Rhodes N."/>
            <person name="Thang M."/>
            <person name="Chan C."/>
        </authorList>
    </citation>
    <scope>NUCLEOTIDE SEQUENCE</scope>
</reference>
<dbReference type="GO" id="GO:0005783">
    <property type="term" value="C:endoplasmic reticulum"/>
    <property type="evidence" value="ECO:0007669"/>
    <property type="project" value="TreeGrafter"/>
</dbReference>
<dbReference type="Gene3D" id="2.60.120.330">
    <property type="entry name" value="B-lactam Antibiotic, Isopenicillin N Synthase, Chain"/>
    <property type="match status" value="1"/>
</dbReference>
<organism evidence="4 5">
    <name type="scientific">Symbiodinium necroappetens</name>
    <dbReference type="NCBI Taxonomy" id="1628268"/>
    <lineage>
        <taxon>Eukaryota</taxon>
        <taxon>Sar</taxon>
        <taxon>Alveolata</taxon>
        <taxon>Dinophyceae</taxon>
        <taxon>Suessiales</taxon>
        <taxon>Symbiodiniaceae</taxon>
        <taxon>Symbiodinium</taxon>
    </lineage>
</organism>
<evidence type="ECO:0000313" key="4">
    <source>
        <dbReference type="EMBL" id="CAE7350088.1"/>
    </source>
</evidence>
<gene>
    <name evidence="4" type="primary">Asph</name>
    <name evidence="4" type="ORF">SNEC2469_LOCUS9074</name>
</gene>
<dbReference type="PANTHER" id="PTHR12366:SF29">
    <property type="entry name" value="ASPARTYL BETA-HYDROXYLASE, ISOFORM L"/>
    <property type="match status" value="1"/>
</dbReference>
<name>A0A812PX40_9DINO</name>
<dbReference type="PANTHER" id="PTHR12366">
    <property type="entry name" value="ASPARTYL/ASPARAGINYL BETA-HYDROXYLASE"/>
    <property type="match status" value="1"/>
</dbReference>
<sequence length="929" mass="103801">MALPDATGGVAIVGVSEACWLCREDFVTDGDLDIDALKGLGFPRDWPQVYTGSDALKSMIGKRGRIPAKRVAVAGPPTPEQLSKLPPVSDLHLVPLHSFGNAETLAKHAGLGVVKGWAVFERLDKPKGTAFVAERYWWNSFPEGTWIDLTPRPQSWQQLLLAEPVSLEESKKKTVLSKEVSQLLCQLLTQRFPSYVPRQPEVKERKAGDAKAKPMPESTSDAIKKQSGYVASERDKRGERKAQKSGVDYSKFDNIEDSDDEKLVPKQALTLPMGLPREAVSRQDYDNVWRALLQDKRLPFTPAPDLDQMWGYYKYGGMDEQALLDQACEVLGKFPCRLDPADWKAKTYTLTKKLEMESREDEARMWSIICILRFPDADAYYNQGVLLNKLCDKVKFGGALQVKLPALDAAQAKMVPVEQYCSLFSRAGVSYYRKSLKTDPKQRPAYINLIGSLERNEPANWYNDVHDLAITAVKHGIWYTKWQRPPHFAPSLPAKPFHDSKDFPLSRALEENYSIIKAEFEAYMEKLANRKDWDDSDKTPGLGDVGNRPGALHDGGLKKSGKWQEVPLFTNCTKQHEYTEQFPETTRILQTHCADATGLAFCGGGDVIFSVLTPGTRLRPHCGPSNARLTCHLAIKVPRSCQQGCHIRVAAEEPRGWEEGRCLVFDDSFEHEVVFAEAKGDEPYPGNRVVLLANFWHPDFGFKNDPEWRQKSDAMMASVDVAVRTEAPSIPVITSESEVASFPAWLSELVLPLATGFIACSCSLALCCYCLREARSWNAWNATIRTPTSPPSNARIARVVGKARARPKERRRRRRAAPRPPDHPDENPDELPALLELDPSNEMRMEDAAEASDPYPLVDIWASPNEVEPAESEGVQEAPQAETDQVLPELDAKSASPRVRSAWHSKWKDMEADLEAALTGPEAANNIPQ</sequence>
<feature type="compositionally biased region" description="Basic and acidic residues" evidence="2">
    <location>
        <begin position="232"/>
        <end position="242"/>
    </location>
</feature>
<protein>
    <submittedName>
        <fullName evidence="4">Asph protein</fullName>
    </submittedName>
</protein>
<evidence type="ECO:0000259" key="3">
    <source>
        <dbReference type="Pfam" id="PF05118"/>
    </source>
</evidence>